<dbReference type="AlphaFoldDB" id="V5HFL3"/>
<proteinExistence type="evidence at transcript level"/>
<reference evidence="2" key="1">
    <citation type="journal article" date="2015" name="Sci. Rep.">
        <title>Tissue- and time-dependent transcription in Ixodes ricinus salivary glands and midguts when blood feeding on the vertebrate host.</title>
        <authorList>
            <person name="Kotsyfakis M."/>
            <person name="Schwarz A."/>
            <person name="Erhart J."/>
            <person name="Ribeiro J.M."/>
        </authorList>
    </citation>
    <scope>NUCLEOTIDE SEQUENCE</scope>
    <source>
        <tissue evidence="2">Salivary gland and midgut</tissue>
    </source>
</reference>
<protein>
    <submittedName>
        <fullName evidence="2">Putative secreted protein</fullName>
    </submittedName>
</protein>
<evidence type="ECO:0000256" key="1">
    <source>
        <dbReference type="SAM" id="SignalP"/>
    </source>
</evidence>
<name>V5HFL3_IXORI</name>
<organism evidence="2">
    <name type="scientific">Ixodes ricinus</name>
    <name type="common">Common tick</name>
    <name type="synonym">Acarus ricinus</name>
    <dbReference type="NCBI Taxonomy" id="34613"/>
    <lineage>
        <taxon>Eukaryota</taxon>
        <taxon>Metazoa</taxon>
        <taxon>Ecdysozoa</taxon>
        <taxon>Arthropoda</taxon>
        <taxon>Chelicerata</taxon>
        <taxon>Arachnida</taxon>
        <taxon>Acari</taxon>
        <taxon>Parasitiformes</taxon>
        <taxon>Ixodida</taxon>
        <taxon>Ixodoidea</taxon>
        <taxon>Ixodidae</taxon>
        <taxon>Ixodinae</taxon>
        <taxon>Ixodes</taxon>
    </lineage>
</organism>
<feature type="signal peptide" evidence="1">
    <location>
        <begin position="1"/>
        <end position="19"/>
    </location>
</feature>
<sequence>MIVTGIFLLFAAVPLVCVAEENAANRPSACMQVSESTFKQVGCLETLSTFLGSLCSTIFSKEIQGGTWLGYAGSGDNKCKVCCVNSKDNVRYYNVTNAPPTFPCGHGKKCKRGTCPS</sequence>
<dbReference type="EMBL" id="GANP01012190">
    <property type="protein sequence ID" value="JAB72278.1"/>
    <property type="molecule type" value="mRNA"/>
</dbReference>
<keyword evidence="1" id="KW-0732">Signal</keyword>
<accession>V5HFL3</accession>
<feature type="chain" id="PRO_5004735837" evidence="1">
    <location>
        <begin position="20"/>
        <end position="117"/>
    </location>
</feature>
<evidence type="ECO:0000313" key="2">
    <source>
        <dbReference type="EMBL" id="JAB72278.1"/>
    </source>
</evidence>